<dbReference type="InParanoid" id="B8LX14"/>
<proteinExistence type="predicted"/>
<dbReference type="STRING" id="441959.B8LX14"/>
<dbReference type="RefSeq" id="XP_002342034.1">
    <property type="nucleotide sequence ID" value="XM_002341993.1"/>
</dbReference>
<dbReference type="PhylomeDB" id="B8LX14"/>
<dbReference type="eggNOG" id="ENOG502T439">
    <property type="taxonomic scope" value="Eukaryota"/>
</dbReference>
<feature type="compositionally biased region" description="Basic and acidic residues" evidence="1">
    <location>
        <begin position="125"/>
        <end position="135"/>
    </location>
</feature>
<accession>B8LX14</accession>
<organism evidence="2 3">
    <name type="scientific">Talaromyces stipitatus (strain ATCC 10500 / CBS 375.48 / QM 6759 / NRRL 1006)</name>
    <name type="common">Penicillium stipitatum</name>
    <dbReference type="NCBI Taxonomy" id="441959"/>
    <lineage>
        <taxon>Eukaryota</taxon>
        <taxon>Fungi</taxon>
        <taxon>Dikarya</taxon>
        <taxon>Ascomycota</taxon>
        <taxon>Pezizomycotina</taxon>
        <taxon>Eurotiomycetes</taxon>
        <taxon>Eurotiomycetidae</taxon>
        <taxon>Eurotiales</taxon>
        <taxon>Trichocomaceae</taxon>
        <taxon>Talaromyces</taxon>
        <taxon>Talaromyces sect. Talaromyces</taxon>
    </lineage>
</organism>
<dbReference type="OrthoDB" id="5084510at2759"/>
<evidence type="ECO:0000256" key="1">
    <source>
        <dbReference type="SAM" id="MobiDB-lite"/>
    </source>
</evidence>
<dbReference type="VEuPathDB" id="FungiDB:TSTA_080020"/>
<evidence type="ECO:0000313" key="2">
    <source>
        <dbReference type="EMBL" id="EED24647.1"/>
    </source>
</evidence>
<evidence type="ECO:0000313" key="3">
    <source>
        <dbReference type="Proteomes" id="UP000001745"/>
    </source>
</evidence>
<dbReference type="EMBL" id="EQ962652">
    <property type="protein sequence ID" value="EED24647.1"/>
    <property type="molecule type" value="Genomic_DNA"/>
</dbReference>
<gene>
    <name evidence="2" type="ORF">TSTA_080020</name>
</gene>
<dbReference type="OMA" id="LCRITHE"/>
<dbReference type="Proteomes" id="UP000001745">
    <property type="component" value="Unassembled WGS sequence"/>
</dbReference>
<sequence length="365" mass="41340">MDSAVSSPRPTMPPSQRRSSLLELSEMLRELAEMQAKPETEDVESVPEFRDLIHQLCQEEPAVAQAIAAAIRENIPDLSPRLPSKRKRRQDPSYRPSHAVQSVPRKRQCTDEENVVNEPMTPESRILESESPETRDALDSMICVDTAGLRPAPKHESKSDVHSTTTIAVNKENALNCENMYRSTTPISPNREQTEPPPTPEGDVTKDQSFKDTIYKMVDNVSLLKRHPDDLPRTVHQKILQSLHTNQGPIIESQAGQWSDGKTWLEVLERGSATNRRCIIFNMLEYMGASKWYDSQIEVAKQTVKTKQNQPVDEKGAAMHVLCRITHEHGLLNRKTITNQFSRGKRVRLLVKELGLGILFSPDIW</sequence>
<name>B8LX14_TALSN</name>
<keyword evidence="3" id="KW-1185">Reference proteome</keyword>
<protein>
    <submittedName>
        <fullName evidence="2">Uncharacterized protein</fullName>
    </submittedName>
</protein>
<dbReference type="AlphaFoldDB" id="B8LX14"/>
<dbReference type="GeneID" id="8106068"/>
<feature type="region of interest" description="Disordered" evidence="1">
    <location>
        <begin position="77"/>
        <end position="135"/>
    </location>
</feature>
<feature type="compositionally biased region" description="Polar residues" evidence="1">
    <location>
        <begin position="182"/>
        <end position="191"/>
    </location>
</feature>
<feature type="region of interest" description="Disordered" evidence="1">
    <location>
        <begin position="182"/>
        <end position="206"/>
    </location>
</feature>
<dbReference type="HOGENOM" id="CLU_668981_0_0_1"/>
<reference evidence="3" key="1">
    <citation type="journal article" date="2015" name="Genome Announc.">
        <title>Genome sequence of the AIDS-associated pathogen Penicillium marneffei (ATCC18224) and its near taxonomic relative Talaromyces stipitatus (ATCC10500).</title>
        <authorList>
            <person name="Nierman W.C."/>
            <person name="Fedorova-Abrams N.D."/>
            <person name="Andrianopoulos A."/>
        </authorList>
    </citation>
    <scope>NUCLEOTIDE SEQUENCE [LARGE SCALE GENOMIC DNA]</scope>
    <source>
        <strain evidence="3">ATCC 10500 / CBS 375.48 / QM 6759 / NRRL 1006</strain>
    </source>
</reference>